<feature type="transmembrane region" description="Helical" evidence="1">
    <location>
        <begin position="188"/>
        <end position="208"/>
    </location>
</feature>
<proteinExistence type="predicted"/>
<dbReference type="RefSeq" id="WP_256550999.1">
    <property type="nucleotide sequence ID" value="NZ_CP101751.1"/>
</dbReference>
<keyword evidence="1" id="KW-0812">Transmembrane</keyword>
<keyword evidence="3" id="KW-1185">Reference proteome</keyword>
<feature type="transmembrane region" description="Helical" evidence="1">
    <location>
        <begin position="97"/>
        <end position="117"/>
    </location>
</feature>
<evidence type="ECO:0000313" key="3">
    <source>
        <dbReference type="Proteomes" id="UP001059844"/>
    </source>
</evidence>
<feature type="transmembrane region" description="Helical" evidence="1">
    <location>
        <begin position="55"/>
        <end position="76"/>
    </location>
</feature>
<organism evidence="2 3">
    <name type="scientific">Flavobacterium cerinum</name>
    <dbReference type="NCBI Taxonomy" id="2502784"/>
    <lineage>
        <taxon>Bacteria</taxon>
        <taxon>Pseudomonadati</taxon>
        <taxon>Bacteroidota</taxon>
        <taxon>Flavobacteriia</taxon>
        <taxon>Flavobacteriales</taxon>
        <taxon>Flavobacteriaceae</taxon>
        <taxon>Flavobacterium</taxon>
    </lineage>
</organism>
<dbReference type="Proteomes" id="UP001059844">
    <property type="component" value="Chromosome"/>
</dbReference>
<keyword evidence="1" id="KW-1133">Transmembrane helix</keyword>
<evidence type="ECO:0000256" key="1">
    <source>
        <dbReference type="SAM" id="Phobius"/>
    </source>
</evidence>
<dbReference type="InterPro" id="IPR018750">
    <property type="entry name" value="DUF2306_membrane"/>
</dbReference>
<evidence type="ECO:0000313" key="2">
    <source>
        <dbReference type="EMBL" id="UUC45302.1"/>
    </source>
</evidence>
<dbReference type="EMBL" id="CP101751">
    <property type="protein sequence ID" value="UUC45302.1"/>
    <property type="molecule type" value="Genomic_DNA"/>
</dbReference>
<dbReference type="Pfam" id="PF10067">
    <property type="entry name" value="DUF2306"/>
    <property type="match status" value="1"/>
</dbReference>
<name>A0ABY5IUT9_9FLAO</name>
<protein>
    <submittedName>
        <fullName evidence="2">DUF2306 domain-containing protein</fullName>
    </submittedName>
</protein>
<feature type="transmembrane region" description="Helical" evidence="1">
    <location>
        <begin position="123"/>
        <end position="145"/>
    </location>
</feature>
<reference evidence="2" key="1">
    <citation type="submission" date="2022-07" db="EMBL/GenBank/DDBJ databases">
        <title>Isolation, identification, and degradation of a PFOSA degrading strain from sewage treatment plant.</title>
        <authorList>
            <person name="Zhang L."/>
            <person name="Huo Y."/>
        </authorList>
    </citation>
    <scope>NUCLEOTIDE SEQUENCE</scope>
    <source>
        <strain evidence="2">C1</strain>
    </source>
</reference>
<sequence length="215" mass="25029">MKETLAKAKHYSKWLWLLLFSYFGYLMLEITLRYIPFHTDTAFLQIKQQEVTAITSYITFFYIHVYSALFVLLAGYTQFSSSLLERFPKLHRISGKVYAFIVLLLAAPSGIFIGYYANGGLSSQIAFILLGLLWFFFTLKGIIAIRKKAIIAHRNFMLRSFALALSAITLRLWKVILVYLFHPNPMDVYQIIAWLGWIPNLILAEWLIRSKKQIK</sequence>
<feature type="transmembrane region" description="Helical" evidence="1">
    <location>
        <begin position="157"/>
        <end position="182"/>
    </location>
</feature>
<keyword evidence="1" id="KW-0472">Membrane</keyword>
<accession>A0ABY5IUT9</accession>
<gene>
    <name evidence="2" type="ORF">NOX80_16950</name>
</gene>
<feature type="transmembrane region" description="Helical" evidence="1">
    <location>
        <begin position="14"/>
        <end position="35"/>
    </location>
</feature>